<reference evidence="2" key="1">
    <citation type="submission" date="2023-04" db="EMBL/GenBank/DDBJ databases">
        <authorList>
            <consortium name="ELIXIR-Norway"/>
        </authorList>
    </citation>
    <scope>NUCLEOTIDE SEQUENCE [LARGE SCALE GENOMIC DNA]</scope>
</reference>
<accession>A0ABN8YVN8</accession>
<evidence type="ECO:0000313" key="3">
    <source>
        <dbReference type="Proteomes" id="UP001176941"/>
    </source>
</evidence>
<sequence length="257" mass="26705">MCSLDHAGPGESWQEAWTAPRSSDSDKSEPFRAGRALWDVPSQTPPFTEGETEARRSKGFAQESSGPDGRPGWDVAGPGAQTEEQVLPGAGAALAVRASGPYTAPAPRCDLESLPPLRPQSSQQAVDAFELGCGLDSGIQVAAVCQVRKLVVLLFGAISSTVWAQKGGSSPSLLQETGTCPQHSAHKPVTSAHPAAPKAAFPRVPGRAAFLGPLSTAPASSACWPQVEVTEAEREDTRGQGLRRPRLGSHAPSLSAG</sequence>
<feature type="region of interest" description="Disordered" evidence="1">
    <location>
        <begin position="174"/>
        <end position="198"/>
    </location>
</feature>
<evidence type="ECO:0000313" key="2">
    <source>
        <dbReference type="EMBL" id="CAI9165667.1"/>
    </source>
</evidence>
<gene>
    <name evidence="2" type="ORF">MRATA1EN1_LOCUS14629</name>
</gene>
<name>A0ABN8YVN8_RANTA</name>
<feature type="compositionally biased region" description="Basic and acidic residues" evidence="1">
    <location>
        <begin position="23"/>
        <end position="32"/>
    </location>
</feature>
<feature type="region of interest" description="Disordered" evidence="1">
    <location>
        <begin position="225"/>
        <end position="257"/>
    </location>
</feature>
<keyword evidence="3" id="KW-1185">Reference proteome</keyword>
<organism evidence="2 3">
    <name type="scientific">Rangifer tarandus platyrhynchus</name>
    <name type="common">Svalbard reindeer</name>
    <dbReference type="NCBI Taxonomy" id="3082113"/>
    <lineage>
        <taxon>Eukaryota</taxon>
        <taxon>Metazoa</taxon>
        <taxon>Chordata</taxon>
        <taxon>Craniata</taxon>
        <taxon>Vertebrata</taxon>
        <taxon>Euteleostomi</taxon>
        <taxon>Mammalia</taxon>
        <taxon>Eutheria</taxon>
        <taxon>Laurasiatheria</taxon>
        <taxon>Artiodactyla</taxon>
        <taxon>Ruminantia</taxon>
        <taxon>Pecora</taxon>
        <taxon>Cervidae</taxon>
        <taxon>Odocoileinae</taxon>
        <taxon>Rangifer</taxon>
    </lineage>
</organism>
<feature type="region of interest" description="Disordered" evidence="1">
    <location>
        <begin position="1"/>
        <end position="80"/>
    </location>
</feature>
<protein>
    <submittedName>
        <fullName evidence="2">Uncharacterized protein</fullName>
    </submittedName>
</protein>
<proteinExistence type="predicted"/>
<evidence type="ECO:0000256" key="1">
    <source>
        <dbReference type="SAM" id="MobiDB-lite"/>
    </source>
</evidence>
<dbReference type="Proteomes" id="UP001176941">
    <property type="component" value="Chromosome 24"/>
</dbReference>
<dbReference type="EMBL" id="OX459960">
    <property type="protein sequence ID" value="CAI9165667.1"/>
    <property type="molecule type" value="Genomic_DNA"/>
</dbReference>